<dbReference type="Gene3D" id="3.40.50.12780">
    <property type="entry name" value="N-terminal domain of ligase-like"/>
    <property type="match status" value="1"/>
</dbReference>
<dbReference type="CDD" id="cd05936">
    <property type="entry name" value="FC-FACS_FadD_like"/>
    <property type="match status" value="1"/>
</dbReference>
<keyword evidence="18" id="KW-1185">Reference proteome</keyword>
<dbReference type="PROSITE" id="PS00455">
    <property type="entry name" value="AMP_BINDING"/>
    <property type="match status" value="1"/>
</dbReference>
<dbReference type="InterPro" id="IPR045851">
    <property type="entry name" value="AMP-bd_C_sf"/>
</dbReference>
<keyword evidence="7" id="KW-0276">Fatty acid metabolism</keyword>
<dbReference type="AlphaFoldDB" id="A0A8J7U395"/>
<evidence type="ECO:0000256" key="13">
    <source>
        <dbReference type="ARBA" id="ARBA00039545"/>
    </source>
</evidence>
<evidence type="ECO:0000256" key="6">
    <source>
        <dbReference type="ARBA" id="ARBA00022741"/>
    </source>
</evidence>
<dbReference type="InterPro" id="IPR020845">
    <property type="entry name" value="AMP-binding_CS"/>
</dbReference>
<feature type="domain" description="AMP-dependent synthetase/ligase" evidence="15">
    <location>
        <begin position="29"/>
        <end position="420"/>
    </location>
</feature>
<evidence type="ECO:0000313" key="17">
    <source>
        <dbReference type="EMBL" id="MBO1320148.1"/>
    </source>
</evidence>
<accession>A0A8J7U395</accession>
<reference evidence="17" key="1">
    <citation type="submission" date="2021-03" db="EMBL/GenBank/DDBJ databases">
        <authorList>
            <person name="Wang G."/>
        </authorList>
    </citation>
    <scope>NUCLEOTIDE SEQUENCE</scope>
    <source>
        <strain evidence="17">KCTC 12899</strain>
    </source>
</reference>
<dbReference type="PANTHER" id="PTHR43767:SF8">
    <property type="entry name" value="LONG-CHAIN-FATTY-ACID--COA LIGASE"/>
    <property type="match status" value="1"/>
</dbReference>
<dbReference type="Pfam" id="PF00501">
    <property type="entry name" value="AMP-binding"/>
    <property type="match status" value="1"/>
</dbReference>
<dbReference type="GO" id="GO:0016020">
    <property type="term" value="C:membrane"/>
    <property type="evidence" value="ECO:0007669"/>
    <property type="project" value="UniProtKB-SubCell"/>
</dbReference>
<protein>
    <recommendedName>
        <fullName evidence="13">Long-chain-fatty-acid--CoA ligase</fullName>
        <ecNumber evidence="12">6.2.1.3</ecNumber>
    </recommendedName>
    <alternativeName>
        <fullName evidence="14">Long-chain acyl-CoA synthetase</fullName>
    </alternativeName>
</protein>
<dbReference type="EMBL" id="JAFREP010000015">
    <property type="protein sequence ID" value="MBO1320148.1"/>
    <property type="molecule type" value="Genomic_DNA"/>
</dbReference>
<dbReference type="GO" id="GO:0005524">
    <property type="term" value="F:ATP binding"/>
    <property type="evidence" value="ECO:0007669"/>
    <property type="project" value="UniProtKB-KW"/>
</dbReference>
<dbReference type="PANTHER" id="PTHR43767">
    <property type="entry name" value="LONG-CHAIN-FATTY-ACID--COA LIGASE"/>
    <property type="match status" value="1"/>
</dbReference>
<dbReference type="SUPFAM" id="SSF56801">
    <property type="entry name" value="Acetyl-CoA synthetase-like"/>
    <property type="match status" value="1"/>
</dbReference>
<proteinExistence type="inferred from homology"/>
<dbReference type="FunFam" id="3.30.300.30:FF:000006">
    <property type="entry name" value="Long-chain-fatty-acid--CoA ligase FadD"/>
    <property type="match status" value="1"/>
</dbReference>
<evidence type="ECO:0000256" key="8">
    <source>
        <dbReference type="ARBA" id="ARBA00022840"/>
    </source>
</evidence>
<comment type="similarity">
    <text evidence="4">Belongs to the ATP-dependent AMP-binding enzyme family.</text>
</comment>
<dbReference type="Proteomes" id="UP000664417">
    <property type="component" value="Unassembled WGS sequence"/>
</dbReference>
<evidence type="ECO:0000256" key="3">
    <source>
        <dbReference type="ARBA" id="ARBA00005005"/>
    </source>
</evidence>
<comment type="subcellular location">
    <subcellularLocation>
        <location evidence="2">Membrane</location>
        <topology evidence="2">Peripheral membrane protein</topology>
    </subcellularLocation>
</comment>
<dbReference type="InterPro" id="IPR025110">
    <property type="entry name" value="AMP-bd_C"/>
</dbReference>
<comment type="pathway">
    <text evidence="3">Lipid metabolism; fatty acid beta-oxidation.</text>
</comment>
<evidence type="ECO:0000256" key="11">
    <source>
        <dbReference type="ARBA" id="ARBA00023136"/>
    </source>
</evidence>
<evidence type="ECO:0000256" key="7">
    <source>
        <dbReference type="ARBA" id="ARBA00022832"/>
    </source>
</evidence>
<name>A0A8J7U395_9BACT</name>
<keyword evidence="10" id="KW-0443">Lipid metabolism</keyword>
<evidence type="ECO:0000259" key="15">
    <source>
        <dbReference type="Pfam" id="PF00501"/>
    </source>
</evidence>
<evidence type="ECO:0000259" key="16">
    <source>
        <dbReference type="Pfam" id="PF13193"/>
    </source>
</evidence>
<evidence type="ECO:0000256" key="10">
    <source>
        <dbReference type="ARBA" id="ARBA00023098"/>
    </source>
</evidence>
<keyword evidence="5 17" id="KW-0436">Ligase</keyword>
<dbReference type="Gene3D" id="3.30.300.30">
    <property type="match status" value="1"/>
</dbReference>
<evidence type="ECO:0000256" key="1">
    <source>
        <dbReference type="ARBA" id="ARBA00001946"/>
    </source>
</evidence>
<evidence type="ECO:0000256" key="12">
    <source>
        <dbReference type="ARBA" id="ARBA00026121"/>
    </source>
</evidence>
<dbReference type="Pfam" id="PF13193">
    <property type="entry name" value="AMP-binding_C"/>
    <property type="match status" value="1"/>
</dbReference>
<dbReference type="GO" id="GO:0004467">
    <property type="term" value="F:long-chain fatty acid-CoA ligase activity"/>
    <property type="evidence" value="ECO:0007669"/>
    <property type="project" value="UniProtKB-EC"/>
</dbReference>
<keyword evidence="11" id="KW-0472">Membrane</keyword>
<evidence type="ECO:0000256" key="14">
    <source>
        <dbReference type="ARBA" id="ARBA00042773"/>
    </source>
</evidence>
<keyword evidence="9" id="KW-0460">Magnesium</keyword>
<evidence type="ECO:0000256" key="4">
    <source>
        <dbReference type="ARBA" id="ARBA00006432"/>
    </source>
</evidence>
<evidence type="ECO:0000313" key="18">
    <source>
        <dbReference type="Proteomes" id="UP000664417"/>
    </source>
</evidence>
<dbReference type="NCBIfam" id="NF005463">
    <property type="entry name" value="PRK07059.1"/>
    <property type="match status" value="1"/>
</dbReference>
<comment type="cofactor">
    <cofactor evidence="1">
        <name>Mg(2+)</name>
        <dbReference type="ChEBI" id="CHEBI:18420"/>
    </cofactor>
</comment>
<dbReference type="InterPro" id="IPR042099">
    <property type="entry name" value="ANL_N_sf"/>
</dbReference>
<comment type="caution">
    <text evidence="17">The sequence shown here is derived from an EMBL/GenBank/DDBJ whole genome shotgun (WGS) entry which is preliminary data.</text>
</comment>
<dbReference type="FunFam" id="3.40.50.12780:FF:000003">
    <property type="entry name" value="Long-chain-fatty-acid--CoA ligase FadD"/>
    <property type="match status" value="1"/>
</dbReference>
<evidence type="ECO:0000256" key="9">
    <source>
        <dbReference type="ARBA" id="ARBA00022842"/>
    </source>
</evidence>
<dbReference type="InterPro" id="IPR050237">
    <property type="entry name" value="ATP-dep_AMP-bd_enzyme"/>
</dbReference>
<dbReference type="InterPro" id="IPR000873">
    <property type="entry name" value="AMP-dep_synth/lig_dom"/>
</dbReference>
<dbReference type="RefSeq" id="WP_207860099.1">
    <property type="nucleotide sequence ID" value="NZ_JAFREP010000015.1"/>
</dbReference>
<dbReference type="EC" id="6.2.1.3" evidence="12"/>
<gene>
    <name evidence="17" type="ORF">J3U88_16855</name>
</gene>
<evidence type="ECO:0000256" key="2">
    <source>
        <dbReference type="ARBA" id="ARBA00004170"/>
    </source>
</evidence>
<feature type="domain" description="AMP-binding enzyme C-terminal" evidence="16">
    <location>
        <begin position="471"/>
        <end position="545"/>
    </location>
</feature>
<keyword evidence="6" id="KW-0547">Nucleotide-binding</keyword>
<keyword evidence="8" id="KW-0067">ATP-binding</keyword>
<organism evidence="17 18">
    <name type="scientific">Acanthopleuribacter pedis</name>
    <dbReference type="NCBI Taxonomy" id="442870"/>
    <lineage>
        <taxon>Bacteria</taxon>
        <taxon>Pseudomonadati</taxon>
        <taxon>Acidobacteriota</taxon>
        <taxon>Holophagae</taxon>
        <taxon>Acanthopleuribacterales</taxon>
        <taxon>Acanthopleuribacteraceae</taxon>
        <taxon>Acanthopleuribacter</taxon>
    </lineage>
</organism>
<sequence>MERIWLKSYNDGVPHDIDVASCNSVVDIFEESFRKYPEHNAFSCMGKTIKYAELDLLSAQFAAYLQNTLKLKKGDRFALMMPNILQYPVALFGILRAGLIVVNVNPLYTPRELEHQLKDSGAKGIVILANFANTLEKVLDKTPVEHVVLTELGDMLGFPKGMIVNFMVKFVKKMVPAFNLPATTSFKSALSQGGSGNFQKAEIVPEDLAFLQYTGGTTGVSKGAMLTHRNVSANVRQAQAWIGKDLEEGKEIIITPLPLYHIFSLTANCLTFSSIGALNVLIPNPRDIPGFAKELAKWRFTALTGVNTLFNGLLNNQEFCNLDFSSLKMTLGGGMAVQRPVAEKWQQVTKTPLVEAYGLTETSPAACINPLSSTSEFNGFIGVPISSTVVQIRNDDGALMPLGESGELCISGPQVMKGYWQREEATRDVFHEDGFLRTGDIAVMNEDGYLKIVDRKKDMILVSGFNVYPNEIEDVVASNPKVLEVAAVGVPDPKSTEAVKIFVVKKDDSLTKEELLAFCKTELTGYKRPKHVEFRDELPKTNVGKILRRALRDEANK</sequence>
<evidence type="ECO:0000256" key="5">
    <source>
        <dbReference type="ARBA" id="ARBA00022598"/>
    </source>
</evidence>